<proteinExistence type="predicted"/>
<comment type="caution">
    <text evidence="2">The sequence shown here is derived from an EMBL/GenBank/DDBJ whole genome shotgun (WGS) entry which is preliminary data.</text>
</comment>
<organism evidence="2 3">
    <name type="scientific">Microbacterium faecale</name>
    <dbReference type="NCBI Taxonomy" id="1804630"/>
    <lineage>
        <taxon>Bacteria</taxon>
        <taxon>Bacillati</taxon>
        <taxon>Actinomycetota</taxon>
        <taxon>Actinomycetes</taxon>
        <taxon>Micrococcales</taxon>
        <taxon>Microbacteriaceae</taxon>
        <taxon>Microbacterium</taxon>
    </lineage>
</organism>
<reference evidence="2" key="2">
    <citation type="submission" date="2020-09" db="EMBL/GenBank/DDBJ databases">
        <authorList>
            <person name="Sun Q."/>
            <person name="Zhou Y."/>
        </authorList>
    </citation>
    <scope>NUCLEOTIDE SEQUENCE</scope>
    <source>
        <strain evidence="2">CGMCC 1.15152</strain>
    </source>
</reference>
<feature type="domain" description="Sulphotransferase Stf0" evidence="1">
    <location>
        <begin position="21"/>
        <end position="234"/>
    </location>
</feature>
<accession>A0A917DEZ2</accession>
<protein>
    <recommendedName>
        <fullName evidence="1">Sulphotransferase Stf0 domain-containing protein</fullName>
    </recommendedName>
</protein>
<reference evidence="2" key="1">
    <citation type="journal article" date="2014" name="Int. J. Syst. Evol. Microbiol.">
        <title>Complete genome sequence of Corynebacterium casei LMG S-19264T (=DSM 44701T), isolated from a smear-ripened cheese.</title>
        <authorList>
            <consortium name="US DOE Joint Genome Institute (JGI-PGF)"/>
            <person name="Walter F."/>
            <person name="Albersmeier A."/>
            <person name="Kalinowski J."/>
            <person name="Ruckert C."/>
        </authorList>
    </citation>
    <scope>NUCLEOTIDE SEQUENCE</scope>
    <source>
        <strain evidence="2">CGMCC 1.15152</strain>
    </source>
</reference>
<evidence type="ECO:0000313" key="2">
    <source>
        <dbReference type="EMBL" id="GGD31422.1"/>
    </source>
</evidence>
<name>A0A917DEZ2_9MICO</name>
<dbReference type="Pfam" id="PF09037">
    <property type="entry name" value="Sulphotransf"/>
    <property type="match status" value="1"/>
</dbReference>
<dbReference type="InterPro" id="IPR027417">
    <property type="entry name" value="P-loop_NTPase"/>
</dbReference>
<dbReference type="Gene3D" id="3.40.50.300">
    <property type="entry name" value="P-loop containing nucleotide triphosphate hydrolases"/>
    <property type="match status" value="1"/>
</dbReference>
<gene>
    <name evidence="2" type="ORF">GCM10010915_09610</name>
</gene>
<evidence type="ECO:0000313" key="3">
    <source>
        <dbReference type="Proteomes" id="UP000633205"/>
    </source>
</evidence>
<sequence>MESFGRDLFDASVSDAREVILLLSTPRSGSTFLSEQFRVHGGFVTHEYFNSKYGIPALAERWGCLDSAGRLDARRYIQELRRYRTGADGRLGINLHGSHVPIYALFARHLTDLPVRAIRLNRGDTISQAISLSIAKQSGRWSSNHAGRSDAIYNFEHITKMVEELARQNARMDAFEAAFNLHPTRLEYDEVVAAPHATVAAVLDVEAKPQQTSDRLEKQRGRRNAEWRERYIADSLKVADNGVSSPIQRIGARAVAQFGKKVKRLRKR</sequence>
<dbReference type="AlphaFoldDB" id="A0A917DEZ2"/>
<dbReference type="InterPro" id="IPR024628">
    <property type="entry name" value="Sulfotransferase_Stf0_dom"/>
</dbReference>
<dbReference type="EMBL" id="BMHO01000001">
    <property type="protein sequence ID" value="GGD31422.1"/>
    <property type="molecule type" value="Genomic_DNA"/>
</dbReference>
<dbReference type="SUPFAM" id="SSF52540">
    <property type="entry name" value="P-loop containing nucleoside triphosphate hydrolases"/>
    <property type="match status" value="1"/>
</dbReference>
<evidence type="ECO:0000259" key="1">
    <source>
        <dbReference type="Pfam" id="PF09037"/>
    </source>
</evidence>
<dbReference type="Proteomes" id="UP000633205">
    <property type="component" value="Unassembled WGS sequence"/>
</dbReference>
<keyword evidence="3" id="KW-1185">Reference proteome</keyword>